<dbReference type="GO" id="GO:0030245">
    <property type="term" value="P:cellulose catabolic process"/>
    <property type="evidence" value="ECO:0007669"/>
    <property type="project" value="UniProtKB-KW"/>
</dbReference>
<keyword evidence="2 7" id="KW-0378">Hydrolase</keyword>
<proteinExistence type="inferred from homology"/>
<evidence type="ECO:0000259" key="10">
    <source>
        <dbReference type="Pfam" id="PF00150"/>
    </source>
</evidence>
<dbReference type="InterPro" id="IPR017853">
    <property type="entry name" value="GH"/>
</dbReference>
<keyword evidence="9" id="KW-0472">Membrane</keyword>
<accession>A0AAD5M0K0</accession>
<evidence type="ECO:0000256" key="2">
    <source>
        <dbReference type="ARBA" id="ARBA00022801"/>
    </source>
</evidence>
<dbReference type="GO" id="GO:0004553">
    <property type="term" value="F:hydrolase activity, hydrolyzing O-glycosyl compounds"/>
    <property type="evidence" value="ECO:0007669"/>
    <property type="project" value="InterPro"/>
</dbReference>
<dbReference type="PANTHER" id="PTHR35923:SF2">
    <property type="entry name" value="ENDOGLUCANASE"/>
    <property type="match status" value="1"/>
</dbReference>
<gene>
    <name evidence="11" type="ORF">P43SY_004185</name>
</gene>
<comment type="similarity">
    <text evidence="1 7">Belongs to the glycosyl hydrolase 5 (cellulase A) family.</text>
</comment>
<organism evidence="11 12">
    <name type="scientific">Pythium insidiosum</name>
    <name type="common">Pythiosis disease agent</name>
    <dbReference type="NCBI Taxonomy" id="114742"/>
    <lineage>
        <taxon>Eukaryota</taxon>
        <taxon>Sar</taxon>
        <taxon>Stramenopiles</taxon>
        <taxon>Oomycota</taxon>
        <taxon>Peronosporomycetes</taxon>
        <taxon>Pythiales</taxon>
        <taxon>Pythiaceae</taxon>
        <taxon>Pythium</taxon>
    </lineage>
</organism>
<evidence type="ECO:0000313" key="11">
    <source>
        <dbReference type="EMBL" id="KAJ0391457.1"/>
    </source>
</evidence>
<dbReference type="AlphaFoldDB" id="A0AAD5M0K0"/>
<evidence type="ECO:0000256" key="1">
    <source>
        <dbReference type="ARBA" id="ARBA00005641"/>
    </source>
</evidence>
<dbReference type="PANTHER" id="PTHR35923">
    <property type="entry name" value="MAJOR EXTRACELLULAR ENDOGLUCANASE"/>
    <property type="match status" value="1"/>
</dbReference>
<keyword evidence="12" id="KW-1185">Reference proteome</keyword>
<evidence type="ECO:0000313" key="12">
    <source>
        <dbReference type="Proteomes" id="UP001209570"/>
    </source>
</evidence>
<name>A0AAD5M0K0_PYTIN</name>
<sequence>MAHQSEDVEVELYAPSPNDIARYQPTYRYSYMSAETPGPRRSSDAGSRLSSSSGPGGEVFVRGSLLDRTIEAAPPISNAKGRPERARDYKGRRRIWPGILFLVAVCGTATFLVAYYGRDAWTSSHNRGDAFELKKFEASKIKTRGNKTNNTPIGGDIIEDDGIIGNPKKYPPSRNGQAIPLGLWENSQNGTSVYQIASFLASNKFNGVRLPLMADWILKNHAPNAALLNKQENRAIDASKYMPLLKGIVKALGYRQIGVLISMHTLTFEDNGALWYNEIITEEKFLESIDILTKNLCNKEYWNIMGIDLKNEPHKGTWGDGGPTDFRDGSIRIANRMLKGCPKWMGFIEGVNAQHKINIDGETFNYYDWFGGGLQGARTKGVEFSIPNKVVWAPHYYTPAVFPQYYLFGGGKVVGSAITGFVELEDDKLRRRIKATMDHMFGFLASETGPALLLGEFGGLYSKDTHPMKTTKRCTDFSIEIIKRPGWAGGFVWSLNPESEYQYNPADQPGRFFEGVLTDDWLAADDVYLNGLAAMDDMENLRPFPCFPTTGTDKSKPSSGSGSS</sequence>
<feature type="region of interest" description="Disordered" evidence="8">
    <location>
        <begin position="32"/>
        <end position="58"/>
    </location>
</feature>
<keyword evidence="9" id="KW-1133">Transmembrane helix</keyword>
<comment type="caution">
    <text evidence="11">The sequence shown here is derived from an EMBL/GenBank/DDBJ whole genome shotgun (WGS) entry which is preliminary data.</text>
</comment>
<keyword evidence="5 7" id="KW-0326">Glycosidase</keyword>
<evidence type="ECO:0000256" key="6">
    <source>
        <dbReference type="ARBA" id="ARBA00023326"/>
    </source>
</evidence>
<protein>
    <recommendedName>
        <fullName evidence="10">Glycoside hydrolase family 5 domain-containing protein</fullName>
    </recommendedName>
</protein>
<evidence type="ECO:0000256" key="8">
    <source>
        <dbReference type="SAM" id="MobiDB-lite"/>
    </source>
</evidence>
<keyword evidence="3" id="KW-0136">Cellulose degradation</keyword>
<dbReference type="InterPro" id="IPR001547">
    <property type="entry name" value="Glyco_hydro_5"/>
</dbReference>
<evidence type="ECO:0000256" key="9">
    <source>
        <dbReference type="SAM" id="Phobius"/>
    </source>
</evidence>
<dbReference type="Proteomes" id="UP001209570">
    <property type="component" value="Unassembled WGS sequence"/>
</dbReference>
<feature type="transmembrane region" description="Helical" evidence="9">
    <location>
        <begin position="95"/>
        <end position="117"/>
    </location>
</feature>
<feature type="domain" description="Glycoside hydrolase family 5" evidence="10">
    <location>
        <begin position="184"/>
        <end position="496"/>
    </location>
</feature>
<evidence type="ECO:0000256" key="5">
    <source>
        <dbReference type="ARBA" id="ARBA00023295"/>
    </source>
</evidence>
<evidence type="ECO:0000256" key="7">
    <source>
        <dbReference type="RuleBase" id="RU361153"/>
    </source>
</evidence>
<dbReference type="Pfam" id="PF00150">
    <property type="entry name" value="Cellulase"/>
    <property type="match status" value="1"/>
</dbReference>
<dbReference type="Gene3D" id="3.20.20.80">
    <property type="entry name" value="Glycosidases"/>
    <property type="match status" value="1"/>
</dbReference>
<evidence type="ECO:0000256" key="3">
    <source>
        <dbReference type="ARBA" id="ARBA00023001"/>
    </source>
</evidence>
<evidence type="ECO:0000256" key="4">
    <source>
        <dbReference type="ARBA" id="ARBA00023277"/>
    </source>
</evidence>
<keyword evidence="9" id="KW-0812">Transmembrane</keyword>
<dbReference type="EMBL" id="JAKCXM010001024">
    <property type="protein sequence ID" value="KAJ0391457.1"/>
    <property type="molecule type" value="Genomic_DNA"/>
</dbReference>
<dbReference type="SUPFAM" id="SSF51445">
    <property type="entry name" value="(Trans)glycosidases"/>
    <property type="match status" value="1"/>
</dbReference>
<keyword evidence="4" id="KW-0119">Carbohydrate metabolism</keyword>
<keyword evidence="6" id="KW-0624">Polysaccharide degradation</keyword>
<feature type="compositionally biased region" description="Low complexity" evidence="8">
    <location>
        <begin position="44"/>
        <end position="53"/>
    </location>
</feature>
<reference evidence="11" key="1">
    <citation type="submission" date="2021-12" db="EMBL/GenBank/DDBJ databases">
        <title>Prjna785345.</title>
        <authorList>
            <person name="Rujirawat T."/>
            <person name="Krajaejun T."/>
        </authorList>
    </citation>
    <scope>NUCLEOTIDE SEQUENCE</scope>
    <source>
        <strain evidence="11">Pi057C3</strain>
    </source>
</reference>